<dbReference type="GO" id="GO:0004725">
    <property type="term" value="F:protein tyrosine phosphatase activity"/>
    <property type="evidence" value="ECO:0007669"/>
    <property type="project" value="UniProtKB-UniRule"/>
</dbReference>
<dbReference type="EC" id="3.1.3.48" evidence="8"/>
<dbReference type="SMART" id="SM00450">
    <property type="entry name" value="RHOD"/>
    <property type="match status" value="1"/>
</dbReference>
<comment type="similarity">
    <text evidence="1 8">Belongs to the MPI phosphatase family.</text>
</comment>
<keyword evidence="12" id="KW-1185">Reference proteome</keyword>
<dbReference type="GeneID" id="178645"/>
<evidence type="ECO:0000256" key="3">
    <source>
        <dbReference type="ARBA" id="ARBA00022776"/>
    </source>
</evidence>
<dbReference type="FunFam" id="3.40.250.10:FF:000021">
    <property type="entry name" value="M-phase inducer phosphatase cdc-25.2"/>
    <property type="match status" value="1"/>
</dbReference>
<dbReference type="InterPro" id="IPR001763">
    <property type="entry name" value="Rhodanese-like_dom"/>
</dbReference>
<evidence type="ECO:0000313" key="13">
    <source>
        <dbReference type="WormBase" id="F16B4.8b"/>
    </source>
</evidence>
<evidence type="ECO:0000256" key="8">
    <source>
        <dbReference type="RuleBase" id="RU368028"/>
    </source>
</evidence>
<dbReference type="OrthoDB" id="26523at2759"/>
<dbReference type="Pfam" id="PF00581">
    <property type="entry name" value="Rhodanese"/>
    <property type="match status" value="1"/>
</dbReference>
<dbReference type="CTD" id="178645"/>
<evidence type="ECO:0000256" key="1">
    <source>
        <dbReference type="ARBA" id="ARBA00011065"/>
    </source>
</evidence>
<dbReference type="PANTHER" id="PTHR10828:SF76">
    <property type="entry name" value="M-PHASE INDUCER PHOSPHATASE"/>
    <property type="match status" value="1"/>
</dbReference>
<dbReference type="SMR" id="A0A0K3AXQ4"/>
<dbReference type="AGR" id="WB:WBGene00000387"/>
<dbReference type="GO" id="GO:0051301">
    <property type="term" value="P:cell division"/>
    <property type="evidence" value="ECO:0007669"/>
    <property type="project" value="UniProtKB-UniRule"/>
</dbReference>
<dbReference type="PROSITE" id="PS50206">
    <property type="entry name" value="RHODANESE_3"/>
    <property type="match status" value="1"/>
</dbReference>
<comment type="catalytic activity">
    <reaction evidence="7 8">
        <text>O-phospho-L-tyrosyl-[protein] + H2O = L-tyrosyl-[protein] + phosphate</text>
        <dbReference type="Rhea" id="RHEA:10684"/>
        <dbReference type="Rhea" id="RHEA-COMP:10136"/>
        <dbReference type="Rhea" id="RHEA-COMP:20101"/>
        <dbReference type="ChEBI" id="CHEBI:15377"/>
        <dbReference type="ChEBI" id="CHEBI:43474"/>
        <dbReference type="ChEBI" id="CHEBI:46858"/>
        <dbReference type="ChEBI" id="CHEBI:61978"/>
        <dbReference type="EC" id="3.1.3.48"/>
    </reaction>
</comment>
<evidence type="ECO:0000313" key="11">
    <source>
        <dbReference type="EMBL" id="CTQ86778.1"/>
    </source>
</evidence>
<feature type="domain" description="Rhodanese" evidence="10">
    <location>
        <begin position="221"/>
        <end position="327"/>
    </location>
</feature>
<proteinExistence type="inferred from homology"/>
<keyword evidence="5 8" id="KW-0904">Protein phosphatase</keyword>
<evidence type="ECO:0000256" key="7">
    <source>
        <dbReference type="ARBA" id="ARBA00051722"/>
    </source>
</evidence>
<protein>
    <recommendedName>
        <fullName evidence="8">M-phase inducer phosphatase</fullName>
        <ecNumber evidence="8">3.1.3.48</ecNumber>
    </recommendedName>
</protein>
<keyword evidence="3 8" id="KW-0498">Mitosis</keyword>
<dbReference type="ExpressionAtlas" id="A0A0K3AXQ4">
    <property type="expression patterns" value="baseline and differential"/>
</dbReference>
<dbReference type="Gene3D" id="3.40.250.10">
    <property type="entry name" value="Rhodanese-like domain"/>
    <property type="match status" value="1"/>
</dbReference>
<evidence type="ECO:0000256" key="4">
    <source>
        <dbReference type="ARBA" id="ARBA00022801"/>
    </source>
</evidence>
<evidence type="ECO:0000256" key="9">
    <source>
        <dbReference type="SAM" id="MobiDB-lite"/>
    </source>
</evidence>
<sequence length="458" mass="53304">MMSSDEDSMSRDSGICELMDENTPVCFSSMSTESTTVQVEECMEIDEDENLQPGPVSRRQKKVTFRREKSSCQVRLFDESPTSHKMFMRPQAPLSVRSENQQLLQQRKRKFEKSEQSSDHFHLEPMSVEAMDDDEIVMMDQNTTKWEPGFRAPNHKKGRLTRSATAFPSLETFEEEEHEEQHHLNVKYHLKTVAKESSKGFRRITAETLRDIFFRLSEKEFDDKYILIDCRYPYEYNRGHIKNAINHFDRVTVSKIFYDENGRKRCNKIPIFYCEFSQARGPKMAYALRQVDRELNVNHYPKCDYEEMYVLDLGYRNFFFAANEANITNLCQPHAYCEMHDKEHTMELKKYNFHNKGQSVLRTVSMSRSFKSLPTGSAFNFVASSASFTSAPSTSTENIDTNDDCQKSRTPAVPRIASRRNLFSDPSHSPTNFAQFPLTCSRETPSPHKHPLTCPRFS</sequence>
<feature type="region of interest" description="Disordered" evidence="9">
    <location>
        <begin position="389"/>
        <end position="430"/>
    </location>
</feature>
<keyword evidence="4 8" id="KW-0378">Hydrolase</keyword>
<comment type="function">
    <text evidence="8">Tyrosine protein phosphatase which functions as a dosage-dependent inducer of mitotic progression.</text>
</comment>
<reference evidence="11 12" key="1">
    <citation type="journal article" date="1998" name="Science">
        <title>Genome sequence of the nematode C. elegans: a platform for investigating biology.</title>
        <authorList>
            <consortium name="The C. elegans sequencing consortium"/>
            <person name="Sulson J.E."/>
            <person name="Waterston R."/>
        </authorList>
    </citation>
    <scope>NUCLEOTIDE SEQUENCE [LARGE SCALE GENOMIC DNA]</scope>
    <source>
        <strain evidence="11 12">Bristol N2</strain>
    </source>
</reference>
<gene>
    <name evidence="11 13" type="primary">cdc-25.2</name>
    <name evidence="11" type="ORF">CELE_F16B4.8</name>
    <name evidence="13" type="ORF">F16B4.8</name>
</gene>
<keyword evidence="2 8" id="KW-0132">Cell division</keyword>
<dbReference type="SUPFAM" id="SSF52821">
    <property type="entry name" value="Rhodanese/Cell cycle control phosphatase"/>
    <property type="match status" value="1"/>
</dbReference>
<dbReference type="WormBase" id="F16B4.8b">
    <property type="protein sequence ID" value="CE51040"/>
    <property type="gene ID" value="WBGene00000387"/>
    <property type="gene designation" value="cdc-25.2"/>
</dbReference>
<dbReference type="Proteomes" id="UP000001940">
    <property type="component" value="Chromosome V"/>
</dbReference>
<keyword evidence="6 8" id="KW-0131">Cell cycle</keyword>
<dbReference type="CDD" id="cd01530">
    <property type="entry name" value="Cdc25"/>
    <property type="match status" value="1"/>
</dbReference>
<dbReference type="PRINTS" id="PR00716">
    <property type="entry name" value="MPIPHPHTASE"/>
</dbReference>
<evidence type="ECO:0000256" key="2">
    <source>
        <dbReference type="ARBA" id="ARBA00022618"/>
    </source>
</evidence>
<dbReference type="InterPro" id="IPR036873">
    <property type="entry name" value="Rhodanese-like_dom_sf"/>
</dbReference>
<dbReference type="EMBL" id="BX284605">
    <property type="protein sequence ID" value="CTQ86778.1"/>
    <property type="molecule type" value="Genomic_DNA"/>
</dbReference>
<dbReference type="PANTHER" id="PTHR10828">
    <property type="entry name" value="M-PHASE INDUCER PHOSPHATASE DUAL SPECIFICITY PHOSPHATASE CDC25"/>
    <property type="match status" value="1"/>
</dbReference>
<dbReference type="RefSeq" id="NP_001300079.1">
    <property type="nucleotide sequence ID" value="NM_001313150.4"/>
</dbReference>
<evidence type="ECO:0000259" key="10">
    <source>
        <dbReference type="PROSITE" id="PS50206"/>
    </source>
</evidence>
<name>A0A0K3AXQ4_CAEEL</name>
<dbReference type="InterPro" id="IPR000751">
    <property type="entry name" value="MPI_Phosphatase"/>
</dbReference>
<organism evidence="11 12">
    <name type="scientific">Caenorhabditis elegans</name>
    <dbReference type="NCBI Taxonomy" id="6239"/>
    <lineage>
        <taxon>Eukaryota</taxon>
        <taxon>Metazoa</taxon>
        <taxon>Ecdysozoa</taxon>
        <taxon>Nematoda</taxon>
        <taxon>Chromadorea</taxon>
        <taxon>Rhabditida</taxon>
        <taxon>Rhabditina</taxon>
        <taxon>Rhabditomorpha</taxon>
        <taxon>Rhabditoidea</taxon>
        <taxon>Rhabditidae</taxon>
        <taxon>Peloderinae</taxon>
        <taxon>Caenorhabditis</taxon>
    </lineage>
</organism>
<dbReference type="GO" id="GO:1902751">
    <property type="term" value="P:positive regulation of cell cycle G2/M phase transition"/>
    <property type="evidence" value="ECO:0007669"/>
    <property type="project" value="InterPro"/>
</dbReference>
<dbReference type="AlphaFoldDB" id="A0A0K3AXQ4"/>
<dbReference type="Bgee" id="WBGene00000387">
    <property type="expression patterns" value="Expressed in embryo and 6 other cell types or tissues"/>
</dbReference>
<evidence type="ECO:0000256" key="6">
    <source>
        <dbReference type="ARBA" id="ARBA00023306"/>
    </source>
</evidence>
<evidence type="ECO:0000256" key="5">
    <source>
        <dbReference type="ARBA" id="ARBA00022912"/>
    </source>
</evidence>
<evidence type="ECO:0000313" key="12">
    <source>
        <dbReference type="Proteomes" id="UP000001940"/>
    </source>
</evidence>
<accession>A0A0K3AXQ4</accession>